<protein>
    <recommendedName>
        <fullName evidence="1">PH domain-containing protein</fullName>
    </recommendedName>
</protein>
<keyword evidence="3" id="KW-1185">Reference proteome</keyword>
<organism evidence="2 3">
    <name type="scientific">Protopolystoma xenopodis</name>
    <dbReference type="NCBI Taxonomy" id="117903"/>
    <lineage>
        <taxon>Eukaryota</taxon>
        <taxon>Metazoa</taxon>
        <taxon>Spiralia</taxon>
        <taxon>Lophotrochozoa</taxon>
        <taxon>Platyhelminthes</taxon>
        <taxon>Monogenea</taxon>
        <taxon>Polyopisthocotylea</taxon>
        <taxon>Polystomatidea</taxon>
        <taxon>Polystomatidae</taxon>
        <taxon>Protopolystoma</taxon>
    </lineage>
</organism>
<dbReference type="InterPro" id="IPR038508">
    <property type="entry name" value="ArfGAP_dom_sf"/>
</dbReference>
<gene>
    <name evidence="2" type="ORF">PXEA_LOCUS34582</name>
</gene>
<dbReference type="Gene3D" id="1.10.220.150">
    <property type="entry name" value="Arf GTPase activating protein"/>
    <property type="match status" value="1"/>
</dbReference>
<dbReference type="PANTHER" id="PTHR46021">
    <property type="entry name" value="ARF-GAP WITH DUAL PH DOMAIN-CONTAINING PROTEIN 1-LIKE PROTEIN"/>
    <property type="match status" value="1"/>
</dbReference>
<dbReference type="PROSITE" id="PS50003">
    <property type="entry name" value="PH_DOMAIN"/>
    <property type="match status" value="2"/>
</dbReference>
<dbReference type="OrthoDB" id="10266696at2759"/>
<dbReference type="InterPro" id="IPR037278">
    <property type="entry name" value="ARFGAP/RecO"/>
</dbReference>
<dbReference type="InterPro" id="IPR011993">
    <property type="entry name" value="PH-like_dom_sf"/>
</dbReference>
<accession>A0A3S5BD80</accession>
<dbReference type="Pfam" id="PF01412">
    <property type="entry name" value="ArfGap"/>
    <property type="match status" value="1"/>
</dbReference>
<dbReference type="Pfam" id="PF00169">
    <property type="entry name" value="PH"/>
    <property type="match status" value="1"/>
</dbReference>
<evidence type="ECO:0000313" key="2">
    <source>
        <dbReference type="EMBL" id="VEL41142.1"/>
    </source>
</evidence>
<dbReference type="InterPro" id="IPR001849">
    <property type="entry name" value="PH_domain"/>
</dbReference>
<dbReference type="AlphaFoldDB" id="A0A3S5BD80"/>
<feature type="domain" description="PH" evidence="1">
    <location>
        <begin position="230"/>
        <end position="333"/>
    </location>
</feature>
<dbReference type="GO" id="GO:0005547">
    <property type="term" value="F:phosphatidylinositol-3,4,5-trisphosphate binding"/>
    <property type="evidence" value="ECO:0007669"/>
    <property type="project" value="TreeGrafter"/>
</dbReference>
<dbReference type="Gene3D" id="2.30.29.30">
    <property type="entry name" value="Pleckstrin-homology domain (PH domain)/Phosphotyrosine-binding domain (PTB)"/>
    <property type="match status" value="2"/>
</dbReference>
<feature type="domain" description="PH" evidence="1">
    <location>
        <begin position="103"/>
        <end position="206"/>
    </location>
</feature>
<dbReference type="PANTHER" id="PTHR46021:SF2">
    <property type="entry name" value="ARF-GAP WITH DUAL PH DOMAIN-CONTAINING PROTEIN 1"/>
    <property type="match status" value="1"/>
</dbReference>
<dbReference type="InterPro" id="IPR052589">
    <property type="entry name" value="Arf-GAP_dual-PH_domain"/>
</dbReference>
<dbReference type="SUPFAM" id="SSF57863">
    <property type="entry name" value="ArfGap/RecO-like zinc finger"/>
    <property type="match status" value="1"/>
</dbReference>
<dbReference type="Proteomes" id="UP000784294">
    <property type="component" value="Unassembled WGS sequence"/>
</dbReference>
<comment type="caution">
    <text evidence="2">The sequence shown here is derived from an EMBL/GenBank/DDBJ whole genome shotgun (WGS) entry which is preliminary data.</text>
</comment>
<evidence type="ECO:0000313" key="3">
    <source>
        <dbReference type="Proteomes" id="UP000784294"/>
    </source>
</evidence>
<dbReference type="EMBL" id="CAAALY010268059">
    <property type="protein sequence ID" value="VEL41142.1"/>
    <property type="molecule type" value="Genomic_DNA"/>
</dbReference>
<evidence type="ECO:0000259" key="1">
    <source>
        <dbReference type="PROSITE" id="PS50003"/>
    </source>
</evidence>
<dbReference type="SUPFAM" id="SSF50729">
    <property type="entry name" value="PH domain-like"/>
    <property type="match status" value="2"/>
</dbReference>
<dbReference type="GO" id="GO:0005737">
    <property type="term" value="C:cytoplasm"/>
    <property type="evidence" value="ECO:0007669"/>
    <property type="project" value="TreeGrafter"/>
</dbReference>
<name>A0A3S5BD80_9PLAT</name>
<dbReference type="GO" id="GO:0005096">
    <property type="term" value="F:GTPase activator activity"/>
    <property type="evidence" value="ECO:0007669"/>
    <property type="project" value="InterPro"/>
</dbReference>
<proteinExistence type="predicted"/>
<dbReference type="SMART" id="SM00233">
    <property type="entry name" value="PH"/>
    <property type="match status" value="2"/>
</dbReference>
<dbReference type="InterPro" id="IPR001164">
    <property type="entry name" value="ArfGAP_dom"/>
</dbReference>
<reference evidence="2" key="1">
    <citation type="submission" date="2018-11" db="EMBL/GenBank/DDBJ databases">
        <authorList>
            <consortium name="Pathogen Informatics"/>
        </authorList>
    </citation>
    <scope>NUCLEOTIDE SEQUENCE</scope>
</reference>
<dbReference type="GO" id="GO:0005886">
    <property type="term" value="C:plasma membrane"/>
    <property type="evidence" value="ECO:0007669"/>
    <property type="project" value="TreeGrafter"/>
</dbReference>
<sequence>MGPPYLKDILEEPGNTHCADCSDKFPSFVCTKLGALLCKTCAEKGNKVVNEILEFELPPFYCRPWPGNTCPDFVREAFVHSKYDSLEFTNGARQRGDQSQYFCSEKVGILSKKVKKSLTFVDRKFQLLIDRNLFLYFFKAEHDEPKVSVNLDNMNIFFINEKEFELPPHTILVHFSDAGITHFWYLRSTTSKTIVNWFNAIRYGKYHRICLNSMTNRDISSQILSSLSHPTIVTGWLNKTGPKPRAAWRTRWCVLINRKLFYGEDRHMDEPNGEIFIGHESDHYAVVLGVHESCKRPAGPSFTLHTPLRMYALYAMTESEREKWVSAISKVILTPLSLDDYKLNRN</sequence>